<dbReference type="STRING" id="442562.Rumeso_00782"/>
<evidence type="ECO:0000313" key="2">
    <source>
        <dbReference type="Proteomes" id="UP000019666"/>
    </source>
</evidence>
<dbReference type="InterPro" id="IPR006311">
    <property type="entry name" value="TAT_signal"/>
</dbReference>
<dbReference type="EMBL" id="AOSK01000024">
    <property type="protein sequence ID" value="EYD77616.1"/>
    <property type="molecule type" value="Genomic_DNA"/>
</dbReference>
<organism evidence="1 2">
    <name type="scientific">Rubellimicrobium mesophilum DSM 19309</name>
    <dbReference type="NCBI Taxonomy" id="442562"/>
    <lineage>
        <taxon>Bacteria</taxon>
        <taxon>Pseudomonadati</taxon>
        <taxon>Pseudomonadota</taxon>
        <taxon>Alphaproteobacteria</taxon>
        <taxon>Rhodobacterales</taxon>
        <taxon>Roseobacteraceae</taxon>
        <taxon>Rubellimicrobium</taxon>
    </lineage>
</organism>
<name>A0A017HTB3_9RHOB</name>
<dbReference type="AlphaFoldDB" id="A0A017HTB3"/>
<dbReference type="Proteomes" id="UP000019666">
    <property type="component" value="Unassembled WGS sequence"/>
</dbReference>
<dbReference type="PANTHER" id="PTHR43737:SF1">
    <property type="entry name" value="DUF1501 DOMAIN-CONTAINING PROTEIN"/>
    <property type="match status" value="1"/>
</dbReference>
<dbReference type="HOGENOM" id="CLU_032896_3_1_5"/>
<evidence type="ECO:0000313" key="1">
    <source>
        <dbReference type="EMBL" id="EYD77616.1"/>
    </source>
</evidence>
<sequence>MAILLDRRRFLGGLAVGCSAAASPLMTPVVFASAPWEQRLVVLILRGAMDGLDVVRPVGDPAYRAMRPTLAQGGLPLDGWWELHPALEPLLPLWEAGEMGAVHAVSTPYRDRRSHFDGQDILEAGTGEEGLAGAKDGWLNRMLQAVPGIEAQTAYAIGREELKILVGAAPVSSWSPDARLELSPQARRLLEVLYHDDPLFRAASAEALGIVDELHREGQSGGGELAGHVQLAQFAAARLRGETRIASFSLGGWDTHGDQRRTLARALRTLVETIQALREDLGPVWGHTAVLCMTEFGRTARENGSKGTDHGTGGAMLFAGGALRGGRVVGDWPGLGDGDLYAGRDLMPTRDVRAHAAWVMRGLFGLGRDVLDGAVFPRLDLGSDPGLVL</sequence>
<dbReference type="PROSITE" id="PS51318">
    <property type="entry name" value="TAT"/>
    <property type="match status" value="1"/>
</dbReference>
<gene>
    <name evidence="1" type="ORF">Rumeso_00782</name>
</gene>
<dbReference type="Pfam" id="PF07394">
    <property type="entry name" value="DUF1501"/>
    <property type="match status" value="1"/>
</dbReference>
<reference evidence="1 2" key="1">
    <citation type="submission" date="2013-02" db="EMBL/GenBank/DDBJ databases">
        <authorList>
            <person name="Fiebig A."/>
            <person name="Goeker M."/>
            <person name="Klenk H.-P.P."/>
        </authorList>
    </citation>
    <scope>NUCLEOTIDE SEQUENCE [LARGE SCALE GENOMIC DNA]</scope>
    <source>
        <strain evidence="1 2">DSM 19309</strain>
    </source>
</reference>
<comment type="caution">
    <text evidence="1">The sequence shown here is derived from an EMBL/GenBank/DDBJ whole genome shotgun (WGS) entry which is preliminary data.</text>
</comment>
<dbReference type="PATRIC" id="fig|442562.3.peg.776"/>
<protein>
    <recommendedName>
        <fullName evidence="3">Twin-arginine translocation pathway signal</fullName>
    </recommendedName>
</protein>
<dbReference type="InterPro" id="IPR010869">
    <property type="entry name" value="DUF1501"/>
</dbReference>
<accession>A0A017HTB3</accession>
<dbReference type="PANTHER" id="PTHR43737">
    <property type="entry name" value="BLL7424 PROTEIN"/>
    <property type="match status" value="1"/>
</dbReference>
<evidence type="ECO:0008006" key="3">
    <source>
        <dbReference type="Google" id="ProtNLM"/>
    </source>
</evidence>
<dbReference type="RefSeq" id="WP_037281680.1">
    <property type="nucleotide sequence ID" value="NZ_KK088593.1"/>
</dbReference>
<dbReference type="OrthoDB" id="9779968at2"/>
<keyword evidence="2" id="KW-1185">Reference proteome</keyword>
<proteinExistence type="predicted"/>